<protein>
    <recommendedName>
        <fullName evidence="4">Helix-turn-helix domain-containing protein</fullName>
    </recommendedName>
</protein>
<keyword evidence="3" id="KW-1185">Reference proteome</keyword>
<evidence type="ECO:0008006" key="4">
    <source>
        <dbReference type="Google" id="ProtNLM"/>
    </source>
</evidence>
<dbReference type="RefSeq" id="WP_188935313.1">
    <property type="nucleotide sequence ID" value="NZ_BMIA01000003.1"/>
</dbReference>
<accession>A0ABQ1YYL9</accession>
<dbReference type="EMBL" id="BMIA01000003">
    <property type="protein sequence ID" value="GGH42670.1"/>
    <property type="molecule type" value="Genomic_DNA"/>
</dbReference>
<dbReference type="Proteomes" id="UP000600214">
    <property type="component" value="Unassembled WGS sequence"/>
</dbReference>
<feature type="region of interest" description="Disordered" evidence="1">
    <location>
        <begin position="301"/>
        <end position="341"/>
    </location>
</feature>
<evidence type="ECO:0000256" key="1">
    <source>
        <dbReference type="SAM" id="MobiDB-lite"/>
    </source>
</evidence>
<feature type="region of interest" description="Disordered" evidence="1">
    <location>
        <begin position="91"/>
        <end position="112"/>
    </location>
</feature>
<organism evidence="2 3">
    <name type="scientific">Dyadobacter endophyticus</name>
    <dbReference type="NCBI Taxonomy" id="1749036"/>
    <lineage>
        <taxon>Bacteria</taxon>
        <taxon>Pseudomonadati</taxon>
        <taxon>Bacteroidota</taxon>
        <taxon>Cytophagia</taxon>
        <taxon>Cytophagales</taxon>
        <taxon>Spirosomataceae</taxon>
        <taxon>Dyadobacter</taxon>
    </lineage>
</organism>
<reference evidence="3" key="1">
    <citation type="journal article" date="2019" name="Int. J. Syst. Evol. Microbiol.">
        <title>The Global Catalogue of Microorganisms (GCM) 10K type strain sequencing project: providing services to taxonomists for standard genome sequencing and annotation.</title>
        <authorList>
            <consortium name="The Broad Institute Genomics Platform"/>
            <consortium name="The Broad Institute Genome Sequencing Center for Infectious Disease"/>
            <person name="Wu L."/>
            <person name="Ma J."/>
        </authorList>
    </citation>
    <scope>NUCLEOTIDE SEQUENCE [LARGE SCALE GENOMIC DNA]</scope>
    <source>
        <strain evidence="3">CGMCC 1.15288</strain>
    </source>
</reference>
<name>A0ABQ1YYL9_9BACT</name>
<proteinExistence type="predicted"/>
<evidence type="ECO:0000313" key="2">
    <source>
        <dbReference type="EMBL" id="GGH42670.1"/>
    </source>
</evidence>
<sequence>MIELNNIRMLLGLSWNEFYLCYLVNEKAGSDGLCQLSRNDISENTGLSTRAIIDLVKKIEALGYLQNVSGKLKCSDKWRIALLEARDFSGSASEETSGEETSPITPKSEETSPAIHSIVKKLHHEDYTVGEETSLSRISEVKKLHHYTNDSEETSPANQVEVKKLHRQNTESIVYIPESEETSPEETSLGDLYILNNNINNISKGVSIEKEKGCGEKQKSKPFEITTDSNGVSTCQTLRQACLTYDATHPGLYTPEMYKAFIRHWSAIKAGKPAWYRELTRTKGTWDLPLRLSTWHQNDLKFNSKSTNGKSNQRSGGALRPTSIAEPSKRTGAGNVAHVEF</sequence>
<gene>
    <name evidence="2" type="ORF">GCM10007423_39460</name>
</gene>
<feature type="compositionally biased region" description="Low complexity" evidence="1">
    <location>
        <begin position="91"/>
        <end position="102"/>
    </location>
</feature>
<evidence type="ECO:0000313" key="3">
    <source>
        <dbReference type="Proteomes" id="UP000600214"/>
    </source>
</evidence>
<comment type="caution">
    <text evidence="2">The sequence shown here is derived from an EMBL/GenBank/DDBJ whole genome shotgun (WGS) entry which is preliminary data.</text>
</comment>
<feature type="compositionally biased region" description="Polar residues" evidence="1">
    <location>
        <begin position="301"/>
        <end position="315"/>
    </location>
</feature>